<evidence type="ECO:0000256" key="1">
    <source>
        <dbReference type="SAM" id="Phobius"/>
    </source>
</evidence>
<proteinExistence type="predicted"/>
<dbReference type="Proteomes" id="UP000660070">
    <property type="component" value="Unassembled WGS sequence"/>
</dbReference>
<reference evidence="2 3" key="1">
    <citation type="submission" date="2020-11" db="EMBL/GenBank/DDBJ databases">
        <title>Kaistella gelatinilytica sp. nov., a flavobacterium isolated from Antarctic Soil.</title>
        <authorList>
            <person name="Li J."/>
        </authorList>
    </citation>
    <scope>NUCLEOTIDE SEQUENCE [LARGE SCALE GENOMIC DNA]</scope>
    <source>
        <strain evidence="2 3">G5-32</strain>
    </source>
</reference>
<keyword evidence="1" id="KW-0472">Membrane</keyword>
<protein>
    <submittedName>
        <fullName evidence="2">Uncharacterized protein</fullName>
    </submittedName>
</protein>
<sequence length="49" mass="5857">MKTLKIYNIIATVIILLLVIWINTLQNDLIETEEIMQQCTERYYQKIGK</sequence>
<evidence type="ECO:0000313" key="3">
    <source>
        <dbReference type="Proteomes" id="UP000660070"/>
    </source>
</evidence>
<evidence type="ECO:0000313" key="2">
    <source>
        <dbReference type="EMBL" id="MBF8457235.1"/>
    </source>
</evidence>
<name>A0ABS0FC05_9FLAO</name>
<dbReference type="RefSeq" id="WP_196079745.1">
    <property type="nucleotide sequence ID" value="NZ_JADPVI010000002.1"/>
</dbReference>
<comment type="caution">
    <text evidence="2">The sequence shown here is derived from an EMBL/GenBank/DDBJ whole genome shotgun (WGS) entry which is preliminary data.</text>
</comment>
<keyword evidence="1" id="KW-0812">Transmembrane</keyword>
<keyword evidence="3" id="KW-1185">Reference proteome</keyword>
<accession>A0ABS0FC05</accession>
<organism evidence="2 3">
    <name type="scientific">Kaistella gelatinilytica</name>
    <dbReference type="NCBI Taxonomy" id="2787636"/>
    <lineage>
        <taxon>Bacteria</taxon>
        <taxon>Pseudomonadati</taxon>
        <taxon>Bacteroidota</taxon>
        <taxon>Flavobacteriia</taxon>
        <taxon>Flavobacteriales</taxon>
        <taxon>Weeksellaceae</taxon>
        <taxon>Chryseobacterium group</taxon>
        <taxon>Kaistella</taxon>
    </lineage>
</organism>
<keyword evidence="1" id="KW-1133">Transmembrane helix</keyword>
<dbReference type="EMBL" id="JADPVI010000002">
    <property type="protein sequence ID" value="MBF8457235.1"/>
    <property type="molecule type" value="Genomic_DNA"/>
</dbReference>
<gene>
    <name evidence="2" type="ORF">IV494_08570</name>
</gene>
<feature type="transmembrane region" description="Helical" evidence="1">
    <location>
        <begin position="6"/>
        <end position="25"/>
    </location>
</feature>